<dbReference type="SUPFAM" id="SSF51905">
    <property type="entry name" value="FAD/NAD(P)-binding domain"/>
    <property type="match status" value="2"/>
</dbReference>
<gene>
    <name evidence="2" type="ORF">KEC56_11680</name>
</gene>
<dbReference type="Gene3D" id="3.50.50.60">
    <property type="entry name" value="FAD/NAD(P)-binding domain"/>
    <property type="match status" value="1"/>
</dbReference>
<evidence type="ECO:0000313" key="3">
    <source>
        <dbReference type="Proteomes" id="UP001139289"/>
    </source>
</evidence>
<comment type="caution">
    <text evidence="2">The sequence shown here is derived from an EMBL/GenBank/DDBJ whole genome shotgun (WGS) entry which is preliminary data.</text>
</comment>
<dbReference type="PRINTS" id="PR00368">
    <property type="entry name" value="FADPNR"/>
</dbReference>
<keyword evidence="1" id="KW-0560">Oxidoreductase</keyword>
<dbReference type="EMBL" id="JAGTTM010000005">
    <property type="protein sequence ID" value="MCC2030166.1"/>
    <property type="molecule type" value="Genomic_DNA"/>
</dbReference>
<keyword evidence="3" id="KW-1185">Reference proteome</keyword>
<proteinExistence type="predicted"/>
<dbReference type="PRINTS" id="PR00469">
    <property type="entry name" value="PNDRDTASEII"/>
</dbReference>
<evidence type="ECO:0000256" key="1">
    <source>
        <dbReference type="ARBA" id="ARBA00023002"/>
    </source>
</evidence>
<accession>A0A9X1LQT0</accession>
<sequence length="335" mass="35484">MLGLPHRRVIIVGAGHAGLAVAGALRSSGLIPQKDFTVIDANTNGQRSWSARWHSMVLLSDAHHSAIAGRPLPGDPSRRPRVDEMEEYLAAVEASLGVAVMWGIRAAGVDPHGSGSTLLLSTSEGQVQTRNVVCATGSSSRPWIPAWAADLAVPGAAIHSADYQFPRQIPHGDVLIIGGGDSGVQIARELAHSHTVTLSTRSRGRPNREQDTRRLSWLARRRSTPLNEDVHAELQQHGVSIAPPAHGADGGYVIFEDGMRAKPQSVVFATGYLPGDDWLPPVVRGSGASRGRFGATSMPGLFVAGIPGYSRPGSDSFAGAQRDAAAIARRIMNRP</sequence>
<name>A0A9X1LQT0_9MICO</name>
<dbReference type="Pfam" id="PF13738">
    <property type="entry name" value="Pyr_redox_3"/>
    <property type="match status" value="1"/>
</dbReference>
<evidence type="ECO:0000313" key="2">
    <source>
        <dbReference type="EMBL" id="MCC2030166.1"/>
    </source>
</evidence>
<protein>
    <submittedName>
        <fullName evidence="2">NAD(P)-binding domain-containing protein</fullName>
    </submittedName>
</protein>
<dbReference type="GO" id="GO:0004497">
    <property type="term" value="F:monooxygenase activity"/>
    <property type="evidence" value="ECO:0007669"/>
    <property type="project" value="TreeGrafter"/>
</dbReference>
<organism evidence="2 3">
    <name type="scientific">Microbacterium tenebrionis</name>
    <dbReference type="NCBI Taxonomy" id="2830665"/>
    <lineage>
        <taxon>Bacteria</taxon>
        <taxon>Bacillati</taxon>
        <taxon>Actinomycetota</taxon>
        <taxon>Actinomycetes</taxon>
        <taxon>Micrococcales</taxon>
        <taxon>Microbacteriaceae</taxon>
        <taxon>Microbacterium</taxon>
    </lineage>
</organism>
<dbReference type="GO" id="GO:0050660">
    <property type="term" value="F:flavin adenine dinucleotide binding"/>
    <property type="evidence" value="ECO:0007669"/>
    <property type="project" value="TreeGrafter"/>
</dbReference>
<dbReference type="InterPro" id="IPR050982">
    <property type="entry name" value="Auxin_biosynth/cation_transpt"/>
</dbReference>
<dbReference type="PANTHER" id="PTHR43539">
    <property type="entry name" value="FLAVIN-BINDING MONOOXYGENASE-LIKE PROTEIN (AFU_ORTHOLOGUE AFUA_4G09220)"/>
    <property type="match status" value="1"/>
</dbReference>
<dbReference type="AlphaFoldDB" id="A0A9X1LQT0"/>
<dbReference type="Proteomes" id="UP001139289">
    <property type="component" value="Unassembled WGS sequence"/>
</dbReference>
<dbReference type="InterPro" id="IPR036188">
    <property type="entry name" value="FAD/NAD-bd_sf"/>
</dbReference>
<dbReference type="PANTHER" id="PTHR43539:SF78">
    <property type="entry name" value="FLAVIN-CONTAINING MONOOXYGENASE"/>
    <property type="match status" value="1"/>
</dbReference>
<reference evidence="2" key="1">
    <citation type="submission" date="2021-04" db="EMBL/GenBank/DDBJ databases">
        <title>Microbacterium tenobrionis sp. nov. and Microbacterium allomyrinae sp. nov., isolated from larvae of Tenobrio molitor and Allomyrina dichotoma, respectively.</title>
        <authorList>
            <person name="Lee S.D."/>
        </authorList>
    </citation>
    <scope>NUCLEOTIDE SEQUENCE</scope>
    <source>
        <strain evidence="2">YMB-B2</strain>
    </source>
</reference>